<gene>
    <name evidence="1" type="ORF">Pla108_12390</name>
</gene>
<sequence length="89" mass="9913">MHIIRLRAAWEVEGDLAIRRFNRPTGLEGGDRVWLAWDGAVERAELNGVGLPPRNNRHDVTELLKAHNELSLVAESTTPPTVRLEIAPA</sequence>
<comment type="caution">
    <text evidence="1">The sequence shown here is derived from an EMBL/GenBank/DDBJ whole genome shotgun (WGS) entry which is preliminary data.</text>
</comment>
<accession>A0A5C6AKW1</accession>
<protein>
    <submittedName>
        <fullName evidence="1">Uncharacterized protein</fullName>
    </submittedName>
</protein>
<evidence type="ECO:0000313" key="2">
    <source>
        <dbReference type="Proteomes" id="UP000317421"/>
    </source>
</evidence>
<organism evidence="1 2">
    <name type="scientific">Botrimarina colliarenosi</name>
    <dbReference type="NCBI Taxonomy" id="2528001"/>
    <lineage>
        <taxon>Bacteria</taxon>
        <taxon>Pseudomonadati</taxon>
        <taxon>Planctomycetota</taxon>
        <taxon>Planctomycetia</taxon>
        <taxon>Pirellulales</taxon>
        <taxon>Lacipirellulaceae</taxon>
        <taxon>Botrimarina</taxon>
    </lineage>
</organism>
<dbReference type="OrthoDB" id="285989at2"/>
<reference evidence="1 2" key="1">
    <citation type="submission" date="2019-02" db="EMBL/GenBank/DDBJ databases">
        <title>Deep-cultivation of Planctomycetes and their phenomic and genomic characterization uncovers novel biology.</title>
        <authorList>
            <person name="Wiegand S."/>
            <person name="Jogler M."/>
            <person name="Boedeker C."/>
            <person name="Pinto D."/>
            <person name="Vollmers J."/>
            <person name="Rivas-Marin E."/>
            <person name="Kohn T."/>
            <person name="Peeters S.H."/>
            <person name="Heuer A."/>
            <person name="Rast P."/>
            <person name="Oberbeckmann S."/>
            <person name="Bunk B."/>
            <person name="Jeske O."/>
            <person name="Meyerdierks A."/>
            <person name="Storesund J.E."/>
            <person name="Kallscheuer N."/>
            <person name="Luecker S."/>
            <person name="Lage O.M."/>
            <person name="Pohl T."/>
            <person name="Merkel B.J."/>
            <person name="Hornburger P."/>
            <person name="Mueller R.-W."/>
            <person name="Bruemmer F."/>
            <person name="Labrenz M."/>
            <person name="Spormann A.M."/>
            <person name="Op Den Camp H."/>
            <person name="Overmann J."/>
            <person name="Amann R."/>
            <person name="Jetten M.S.M."/>
            <person name="Mascher T."/>
            <person name="Medema M.H."/>
            <person name="Devos D.P."/>
            <person name="Kaster A.-K."/>
            <person name="Ovreas L."/>
            <person name="Rohde M."/>
            <person name="Galperin M.Y."/>
            <person name="Jogler C."/>
        </authorList>
    </citation>
    <scope>NUCLEOTIDE SEQUENCE [LARGE SCALE GENOMIC DNA]</scope>
    <source>
        <strain evidence="1 2">Pla108</strain>
    </source>
</reference>
<proteinExistence type="predicted"/>
<keyword evidence="2" id="KW-1185">Reference proteome</keyword>
<dbReference type="Proteomes" id="UP000317421">
    <property type="component" value="Unassembled WGS sequence"/>
</dbReference>
<name>A0A5C6AKW1_9BACT</name>
<dbReference type="AlphaFoldDB" id="A0A5C6AKW1"/>
<evidence type="ECO:0000313" key="1">
    <source>
        <dbReference type="EMBL" id="TWU00290.1"/>
    </source>
</evidence>
<dbReference type="EMBL" id="SJPR01000001">
    <property type="protein sequence ID" value="TWU00290.1"/>
    <property type="molecule type" value="Genomic_DNA"/>
</dbReference>
<dbReference type="RefSeq" id="WP_146443974.1">
    <property type="nucleotide sequence ID" value="NZ_SJPR01000001.1"/>
</dbReference>